<dbReference type="SUPFAM" id="SSF81383">
    <property type="entry name" value="F-box domain"/>
    <property type="match status" value="1"/>
</dbReference>
<evidence type="ECO:0000259" key="2">
    <source>
        <dbReference type="PROSITE" id="PS50181"/>
    </source>
</evidence>
<dbReference type="EMBL" id="JACMSC010000020">
    <property type="protein sequence ID" value="KAG6471439.1"/>
    <property type="molecule type" value="Genomic_DNA"/>
</dbReference>
<organism evidence="3 4">
    <name type="scientific">Zingiber officinale</name>
    <name type="common">Ginger</name>
    <name type="synonym">Amomum zingiber</name>
    <dbReference type="NCBI Taxonomy" id="94328"/>
    <lineage>
        <taxon>Eukaryota</taxon>
        <taxon>Viridiplantae</taxon>
        <taxon>Streptophyta</taxon>
        <taxon>Embryophyta</taxon>
        <taxon>Tracheophyta</taxon>
        <taxon>Spermatophyta</taxon>
        <taxon>Magnoliopsida</taxon>
        <taxon>Liliopsida</taxon>
        <taxon>Zingiberales</taxon>
        <taxon>Zingiberaceae</taxon>
        <taxon>Zingiber</taxon>
    </lineage>
</organism>
<evidence type="ECO:0000313" key="3">
    <source>
        <dbReference type="EMBL" id="KAG6471439.1"/>
    </source>
</evidence>
<dbReference type="InterPro" id="IPR050796">
    <property type="entry name" value="SCF_F-box_component"/>
</dbReference>
<dbReference type="Gene3D" id="1.20.1280.50">
    <property type="match status" value="1"/>
</dbReference>
<feature type="region of interest" description="Disordered" evidence="1">
    <location>
        <begin position="407"/>
        <end position="429"/>
    </location>
</feature>
<evidence type="ECO:0000313" key="4">
    <source>
        <dbReference type="Proteomes" id="UP000734854"/>
    </source>
</evidence>
<dbReference type="SUPFAM" id="SSF117281">
    <property type="entry name" value="Kelch motif"/>
    <property type="match status" value="1"/>
</dbReference>
<proteinExistence type="predicted"/>
<comment type="caution">
    <text evidence="3">The sequence shown here is derived from an EMBL/GenBank/DDBJ whole genome shotgun (WGS) entry which is preliminary data.</text>
</comment>
<reference evidence="3 4" key="1">
    <citation type="submission" date="2020-08" db="EMBL/GenBank/DDBJ databases">
        <title>Plant Genome Project.</title>
        <authorList>
            <person name="Zhang R.-G."/>
        </authorList>
    </citation>
    <scope>NUCLEOTIDE SEQUENCE [LARGE SCALE GENOMIC DNA]</scope>
    <source>
        <tissue evidence="3">Rhizome</tissue>
    </source>
</reference>
<dbReference type="InterPro" id="IPR036047">
    <property type="entry name" value="F-box-like_dom_sf"/>
</dbReference>
<evidence type="ECO:0000256" key="1">
    <source>
        <dbReference type="SAM" id="MobiDB-lite"/>
    </source>
</evidence>
<dbReference type="InterPro" id="IPR001810">
    <property type="entry name" value="F-box_dom"/>
</dbReference>
<dbReference type="Proteomes" id="UP000734854">
    <property type="component" value="Unassembled WGS sequence"/>
</dbReference>
<sequence>MPRARAQRRASNQIEKMKKVMTMDPSIWGRLPDELLDRIIAFLPLRTILALRPTCRRFRSFLSSPAFLSLLHSQYSPSYLLLSHPQFSDRCLPIYDSVADQWRSVSLPSSFADACSPSSVLLSSASGLLCFSLGRSALLVANLLTSSLKILPLPVYSASSPSAVTLVSFPSPSNSKRGYKIFLPSDSADAVFLYDSASLAWTRFSGFESVLRRGNPRQAGAFFEASLYFTTPEPFSVVGFDLRSGSWDIDAAPALPEDMAFVRLVGGGGRLYLVGGVGRDGISRSLKIWELVGRAWEELGRLPDMMCRKFVSGGEGDMALAAKVPHAAGEVELRLPLLKLLLFLTLAMFNDSDTIDDFLSPTETTTGRQLGKFRPKARAKTVKVVSASTKTSDVARDVSASLEPVALDSHSEHETEQAHLQTCTSSGMK</sequence>
<dbReference type="PROSITE" id="PS50181">
    <property type="entry name" value="FBOX"/>
    <property type="match status" value="1"/>
</dbReference>
<dbReference type="InterPro" id="IPR015915">
    <property type="entry name" value="Kelch-typ_b-propeller"/>
</dbReference>
<keyword evidence="4" id="KW-1185">Reference proteome</keyword>
<name>A0A8J5EUW3_ZINOF</name>
<dbReference type="AlphaFoldDB" id="A0A8J5EUW3"/>
<dbReference type="SMART" id="SM00256">
    <property type="entry name" value="FBOX"/>
    <property type="match status" value="1"/>
</dbReference>
<dbReference type="PANTHER" id="PTHR31672">
    <property type="entry name" value="BNACNNG10540D PROTEIN"/>
    <property type="match status" value="1"/>
</dbReference>
<gene>
    <name evidence="3" type="ORF">ZIOFF_068881</name>
</gene>
<dbReference type="Pfam" id="PF00646">
    <property type="entry name" value="F-box"/>
    <property type="match status" value="1"/>
</dbReference>
<dbReference type="Gene3D" id="2.120.10.80">
    <property type="entry name" value="Kelch-type beta propeller"/>
    <property type="match status" value="1"/>
</dbReference>
<dbReference type="PANTHER" id="PTHR31672:SF12">
    <property type="entry name" value="F-BOX DOMAIN-CONTAINING PROTEIN"/>
    <property type="match status" value="1"/>
</dbReference>
<dbReference type="Pfam" id="PF07646">
    <property type="entry name" value="Kelch_2"/>
    <property type="match status" value="1"/>
</dbReference>
<accession>A0A8J5EUW3</accession>
<feature type="compositionally biased region" description="Polar residues" evidence="1">
    <location>
        <begin position="418"/>
        <end position="429"/>
    </location>
</feature>
<dbReference type="InterPro" id="IPR011498">
    <property type="entry name" value="Kelch_2"/>
</dbReference>
<feature type="domain" description="F-box" evidence="2">
    <location>
        <begin position="25"/>
        <end position="71"/>
    </location>
</feature>
<protein>
    <recommendedName>
        <fullName evidence="2">F-box domain-containing protein</fullName>
    </recommendedName>
</protein>